<keyword evidence="1" id="KW-0812">Transmembrane</keyword>
<proteinExistence type="predicted"/>
<gene>
    <name evidence="2" type="ORF">S03H2_71883</name>
</gene>
<accession>X1JMF2</accession>
<comment type="caution">
    <text evidence="2">The sequence shown here is derived from an EMBL/GenBank/DDBJ whole genome shotgun (WGS) entry which is preliminary data.</text>
</comment>
<feature type="transmembrane region" description="Helical" evidence="1">
    <location>
        <begin position="12"/>
        <end position="32"/>
    </location>
</feature>
<keyword evidence="1" id="KW-0472">Membrane</keyword>
<reference evidence="2" key="1">
    <citation type="journal article" date="2014" name="Front. Microbiol.">
        <title>High frequency of phylogenetically diverse reductive dehalogenase-homologous genes in deep subseafloor sedimentary metagenomes.</title>
        <authorList>
            <person name="Kawai M."/>
            <person name="Futagami T."/>
            <person name="Toyoda A."/>
            <person name="Takaki Y."/>
            <person name="Nishi S."/>
            <person name="Hori S."/>
            <person name="Arai W."/>
            <person name="Tsubouchi T."/>
            <person name="Morono Y."/>
            <person name="Uchiyama I."/>
            <person name="Ito T."/>
            <person name="Fujiyama A."/>
            <person name="Inagaki F."/>
            <person name="Takami H."/>
        </authorList>
    </citation>
    <scope>NUCLEOTIDE SEQUENCE</scope>
    <source>
        <strain evidence="2">Expedition CK06-06</strain>
    </source>
</reference>
<feature type="non-terminal residue" evidence="2">
    <location>
        <position position="79"/>
    </location>
</feature>
<name>X1JMF2_9ZZZZ</name>
<feature type="transmembrane region" description="Helical" evidence="1">
    <location>
        <begin position="44"/>
        <end position="68"/>
    </location>
</feature>
<evidence type="ECO:0000256" key="1">
    <source>
        <dbReference type="SAM" id="Phobius"/>
    </source>
</evidence>
<dbReference type="EMBL" id="BARU01048315">
    <property type="protein sequence ID" value="GAH95257.1"/>
    <property type="molecule type" value="Genomic_DNA"/>
</dbReference>
<feature type="non-terminal residue" evidence="2">
    <location>
        <position position="1"/>
    </location>
</feature>
<dbReference type="AlphaFoldDB" id="X1JMF2"/>
<organism evidence="2">
    <name type="scientific">marine sediment metagenome</name>
    <dbReference type="NCBI Taxonomy" id="412755"/>
    <lineage>
        <taxon>unclassified sequences</taxon>
        <taxon>metagenomes</taxon>
        <taxon>ecological metagenomes</taxon>
    </lineage>
</organism>
<evidence type="ECO:0000313" key="2">
    <source>
        <dbReference type="EMBL" id="GAH95257.1"/>
    </source>
</evidence>
<protein>
    <submittedName>
        <fullName evidence="2">Uncharacterized protein</fullName>
    </submittedName>
</protein>
<keyword evidence="1" id="KW-1133">Transmembrane helix</keyword>
<sequence length="79" mass="9237">ALFIRLINTFSYLFIIFSSYAIIQWFFSSIGTMYDLFEASDYQFLINLILSFIPYPFSSSFLISLFIAPNQASLHLWIS</sequence>